<organism evidence="1 2">
    <name type="scientific">Exilibacterium tricleocarpae</name>
    <dbReference type="NCBI Taxonomy" id="2591008"/>
    <lineage>
        <taxon>Bacteria</taxon>
        <taxon>Pseudomonadati</taxon>
        <taxon>Pseudomonadota</taxon>
        <taxon>Gammaproteobacteria</taxon>
        <taxon>Cellvibrionales</taxon>
        <taxon>Cellvibrionaceae</taxon>
        <taxon>Exilibacterium</taxon>
    </lineage>
</organism>
<gene>
    <name evidence="1" type="ORF">FKG94_03035</name>
</gene>
<keyword evidence="2" id="KW-1185">Reference proteome</keyword>
<evidence type="ECO:0000313" key="2">
    <source>
        <dbReference type="Proteomes" id="UP000319732"/>
    </source>
</evidence>
<dbReference type="EMBL" id="VHSG01000004">
    <property type="protein sequence ID" value="TQV85178.1"/>
    <property type="molecule type" value="Genomic_DNA"/>
</dbReference>
<dbReference type="AlphaFoldDB" id="A0A545U6T3"/>
<dbReference type="Proteomes" id="UP000319732">
    <property type="component" value="Unassembled WGS sequence"/>
</dbReference>
<accession>A0A545U6T3</accession>
<reference evidence="1 2" key="1">
    <citation type="submission" date="2019-06" db="EMBL/GenBank/DDBJ databases">
        <title>Whole genome sequence for Cellvibrionaceae sp. R142.</title>
        <authorList>
            <person name="Wang G."/>
        </authorList>
    </citation>
    <scope>NUCLEOTIDE SEQUENCE [LARGE SCALE GENOMIC DNA]</scope>
    <source>
        <strain evidence="1 2">R142</strain>
    </source>
</reference>
<protein>
    <submittedName>
        <fullName evidence="1">Uncharacterized protein</fullName>
    </submittedName>
</protein>
<comment type="caution">
    <text evidence="1">The sequence shown here is derived from an EMBL/GenBank/DDBJ whole genome shotgun (WGS) entry which is preliminary data.</text>
</comment>
<sequence length="144" mass="16152">MKLEKQVGLIEAFSAQLKNAEGLNKKFLAELQNPRAKDDRVPAGIFVDGARVVVEYGGHDLVATSKVVKDSDRGLSVEYRFFVDLSGEAVEISRFYLVEGRDITKSLQERKSIVKSDNSYLADHIWLAVVKDFIESSVFDESPR</sequence>
<evidence type="ECO:0000313" key="1">
    <source>
        <dbReference type="EMBL" id="TQV85178.1"/>
    </source>
</evidence>
<name>A0A545U6T3_9GAMM</name>
<dbReference type="RefSeq" id="WP_142902725.1">
    <property type="nucleotide sequence ID" value="NZ_ML660088.1"/>
</dbReference>
<proteinExistence type="predicted"/>